<dbReference type="GO" id="GO:0032259">
    <property type="term" value="P:methylation"/>
    <property type="evidence" value="ECO:0007669"/>
    <property type="project" value="UniProtKB-KW"/>
</dbReference>
<dbReference type="InterPro" id="IPR011639">
    <property type="entry name" value="MethylTrfase_TaqI-like_dom"/>
</dbReference>
<dbReference type="Gene3D" id="3.40.50.150">
    <property type="entry name" value="Vaccinia Virus protein VP39"/>
    <property type="match status" value="1"/>
</dbReference>
<comment type="catalytic activity">
    <reaction evidence="5">
        <text>a 2'-deoxyadenosine in DNA + S-adenosyl-L-methionine = an N(6)-methyl-2'-deoxyadenosine in DNA + S-adenosyl-L-homocysteine + H(+)</text>
        <dbReference type="Rhea" id="RHEA:15197"/>
        <dbReference type="Rhea" id="RHEA-COMP:12418"/>
        <dbReference type="Rhea" id="RHEA-COMP:12419"/>
        <dbReference type="ChEBI" id="CHEBI:15378"/>
        <dbReference type="ChEBI" id="CHEBI:57856"/>
        <dbReference type="ChEBI" id="CHEBI:59789"/>
        <dbReference type="ChEBI" id="CHEBI:90615"/>
        <dbReference type="ChEBI" id="CHEBI:90616"/>
        <dbReference type="EC" id="2.1.1.72"/>
    </reaction>
</comment>
<feature type="domain" description="Type II methyltransferase M.TaqI-like" evidence="6">
    <location>
        <begin position="277"/>
        <end position="509"/>
    </location>
</feature>
<dbReference type="GO" id="GO:0006304">
    <property type="term" value="P:DNA modification"/>
    <property type="evidence" value="ECO:0007669"/>
    <property type="project" value="InterPro"/>
</dbReference>
<dbReference type="RefSeq" id="WP_250826002.1">
    <property type="nucleotide sequence ID" value="NZ_JAMOIL010000001.1"/>
</dbReference>
<keyword evidence="4" id="KW-0949">S-adenosyl-L-methionine</keyword>
<reference evidence="7" key="1">
    <citation type="submission" date="2022-05" db="EMBL/GenBank/DDBJ databases">
        <authorList>
            <person name="Tuo L."/>
        </authorList>
    </citation>
    <scope>NUCLEOTIDE SEQUENCE</scope>
    <source>
        <strain evidence="7">BSK12Z-4</strain>
    </source>
</reference>
<name>A0A9X2D5B9_9ACTN</name>
<comment type="caution">
    <text evidence="7">The sequence shown here is derived from an EMBL/GenBank/DDBJ whole genome shotgun (WGS) entry which is preliminary data.</text>
</comment>
<organism evidence="7 8">
    <name type="scientific">Nocardioides bruguierae</name>
    <dbReference type="NCBI Taxonomy" id="2945102"/>
    <lineage>
        <taxon>Bacteria</taxon>
        <taxon>Bacillati</taxon>
        <taxon>Actinomycetota</taxon>
        <taxon>Actinomycetes</taxon>
        <taxon>Propionibacteriales</taxon>
        <taxon>Nocardioidaceae</taxon>
        <taxon>Nocardioides</taxon>
    </lineage>
</organism>
<protein>
    <recommendedName>
        <fullName evidence="1">site-specific DNA-methyltransferase (adenine-specific)</fullName>
        <ecNumber evidence="1">2.1.1.72</ecNumber>
    </recommendedName>
</protein>
<evidence type="ECO:0000256" key="1">
    <source>
        <dbReference type="ARBA" id="ARBA00011900"/>
    </source>
</evidence>
<keyword evidence="3" id="KW-0808">Transferase</keyword>
<accession>A0A9X2D5B9</accession>
<evidence type="ECO:0000256" key="5">
    <source>
        <dbReference type="ARBA" id="ARBA00047942"/>
    </source>
</evidence>
<dbReference type="Proteomes" id="UP001139485">
    <property type="component" value="Unassembled WGS sequence"/>
</dbReference>
<keyword evidence="8" id="KW-1185">Reference proteome</keyword>
<evidence type="ECO:0000313" key="7">
    <source>
        <dbReference type="EMBL" id="MCM0619112.1"/>
    </source>
</evidence>
<evidence type="ECO:0000256" key="3">
    <source>
        <dbReference type="ARBA" id="ARBA00022679"/>
    </source>
</evidence>
<dbReference type="InterPro" id="IPR002052">
    <property type="entry name" value="DNA_methylase_N6_adenine_CS"/>
</dbReference>
<evidence type="ECO:0000256" key="2">
    <source>
        <dbReference type="ARBA" id="ARBA00022603"/>
    </source>
</evidence>
<dbReference type="PANTHER" id="PTHR33841">
    <property type="entry name" value="DNA METHYLTRANSFERASE YEEA-RELATED"/>
    <property type="match status" value="1"/>
</dbReference>
<keyword evidence="2" id="KW-0489">Methyltransferase</keyword>
<dbReference type="Pfam" id="PF07669">
    <property type="entry name" value="Eco57I"/>
    <property type="match status" value="1"/>
</dbReference>
<dbReference type="EMBL" id="JAMOIL010000001">
    <property type="protein sequence ID" value="MCM0619112.1"/>
    <property type="molecule type" value="Genomic_DNA"/>
</dbReference>
<gene>
    <name evidence="7" type="ORF">M8330_02235</name>
</gene>
<dbReference type="InterPro" id="IPR029063">
    <property type="entry name" value="SAM-dependent_MTases_sf"/>
</dbReference>
<dbReference type="PROSITE" id="PS00092">
    <property type="entry name" value="N6_MTASE"/>
    <property type="match status" value="1"/>
</dbReference>
<dbReference type="InterPro" id="IPR050953">
    <property type="entry name" value="N4_N6_ade-DNA_methylase"/>
</dbReference>
<dbReference type="PRINTS" id="PR00507">
    <property type="entry name" value="N12N6MTFRASE"/>
</dbReference>
<proteinExistence type="predicted"/>
<dbReference type="PANTHER" id="PTHR33841:SF1">
    <property type="entry name" value="DNA METHYLTRANSFERASE A"/>
    <property type="match status" value="1"/>
</dbReference>
<dbReference type="GO" id="GO:0003676">
    <property type="term" value="F:nucleic acid binding"/>
    <property type="evidence" value="ECO:0007669"/>
    <property type="project" value="InterPro"/>
</dbReference>
<evidence type="ECO:0000256" key="4">
    <source>
        <dbReference type="ARBA" id="ARBA00022691"/>
    </source>
</evidence>
<dbReference type="EC" id="2.1.1.72" evidence="1"/>
<evidence type="ECO:0000313" key="8">
    <source>
        <dbReference type="Proteomes" id="UP001139485"/>
    </source>
</evidence>
<sequence>MTRGPARPSRAERRRLQTALEVLGSGVLAHRSQAATASALAEDDPGTAADREALRHGLHRGLLRVVLRLLVRADLGRAGVLPPGSGPGGAPATWAAARAEAGRLAAGRGGAPHLGGVFRTDPDGDALAGVRLPAGAWTVAATALAGLGGTEHGPDDAGDWPALAYEWLLELEPQVHVPASGPPQWRLVRSGDARRASGSWWTPPDVVALVLDEALDPVLEQAVRAPEPTAALLDLRVLDPAVGAGDFLVAAGHRVVARLGDLGVPARTAWPQVARGCLVGVDCDPLAADLAQARLWHAVARAGAQPACLDDRLVVGDSLVGTTPDLLAAGVPDLALTATDGDDRTAFADRRRANARERSAAVTPCVPTRRRPRAARDAADAWCLAFLDRPAPVTDAGVRALAAGTDPEAAARVRGAAARHRPVHWHLDLPDLAARGGADVVVGNPPFLSPLRAGALVSRRRSLVRHVHGGLGGPKADESTYFLLLAARLRRPGGRVGLVLPDSVLASADAADVRRGVAARHAVAALWRGDGSEFGAAVTPVALVLADPDPDPDPGAAVPRLLEGRPATPLPDRPRRVLAEAWASGRWSLLAARRLGALLERPSAPHDLTVGDLADVAADYRDQYYGLRGAVVEARPDDDDPRPRLVTTGAVDPWRLRWGEVESRFDGARYRRPVVDLDRLDARMQRWAARRLVPKLLVATQGRTLEIVLDRDGNLLPCVPVISVVPTGGLGLEQLGALLGSPAVHDWLVARTLGSGLGAHSLKVSATDVRAVPAPTGAAAAADLTAAGLLLGSLAHDAGARARFAALTDAACGLDPQDSRPWESALLATVRDREA</sequence>
<evidence type="ECO:0000259" key="6">
    <source>
        <dbReference type="Pfam" id="PF07669"/>
    </source>
</evidence>
<dbReference type="GO" id="GO:0009007">
    <property type="term" value="F:site-specific DNA-methyltransferase (adenine-specific) activity"/>
    <property type="evidence" value="ECO:0007669"/>
    <property type="project" value="UniProtKB-EC"/>
</dbReference>
<dbReference type="SUPFAM" id="SSF53335">
    <property type="entry name" value="S-adenosyl-L-methionine-dependent methyltransferases"/>
    <property type="match status" value="1"/>
</dbReference>
<dbReference type="AlphaFoldDB" id="A0A9X2D5B9"/>